<evidence type="ECO:0000256" key="5">
    <source>
        <dbReference type="ARBA" id="ARBA00022692"/>
    </source>
</evidence>
<evidence type="ECO:0000313" key="12">
    <source>
        <dbReference type="Proteomes" id="UP000007110"/>
    </source>
</evidence>
<evidence type="ECO:0000256" key="2">
    <source>
        <dbReference type="ARBA" id="ARBA00006003"/>
    </source>
</evidence>
<reference evidence="11" key="2">
    <citation type="submission" date="2021-01" db="UniProtKB">
        <authorList>
            <consortium name="EnsemblMetazoa"/>
        </authorList>
    </citation>
    <scope>IDENTIFICATION</scope>
</reference>
<evidence type="ECO:0000256" key="4">
    <source>
        <dbReference type="ARBA" id="ARBA00022679"/>
    </source>
</evidence>
<accession>A0A7M7P3J8</accession>
<dbReference type="OrthoDB" id="10264956at2759"/>
<keyword evidence="7" id="KW-1133">Transmembrane helix</keyword>
<proteinExistence type="inferred from homology"/>
<keyword evidence="12" id="KW-1185">Reference proteome</keyword>
<dbReference type="Proteomes" id="UP000007110">
    <property type="component" value="Unassembled WGS sequence"/>
</dbReference>
<dbReference type="KEGG" id="spu:100888285"/>
<keyword evidence="9" id="KW-0472">Membrane</keyword>
<protein>
    <submittedName>
        <fullName evidence="11">Uncharacterized protein</fullName>
    </submittedName>
</protein>
<dbReference type="InterPro" id="IPR001675">
    <property type="entry name" value="Glyco_trans_29"/>
</dbReference>
<dbReference type="InterPro" id="IPR038578">
    <property type="entry name" value="GT29-like_sf"/>
</dbReference>
<keyword evidence="5" id="KW-0812">Transmembrane</keyword>
<dbReference type="AlphaFoldDB" id="A0A7M7P3J8"/>
<dbReference type="GeneID" id="100888285"/>
<evidence type="ECO:0000256" key="1">
    <source>
        <dbReference type="ARBA" id="ARBA00004323"/>
    </source>
</evidence>
<evidence type="ECO:0000256" key="3">
    <source>
        <dbReference type="ARBA" id="ARBA00022676"/>
    </source>
</evidence>
<keyword evidence="3" id="KW-0328">Glycosyltransferase</keyword>
<evidence type="ECO:0000256" key="7">
    <source>
        <dbReference type="ARBA" id="ARBA00022989"/>
    </source>
</evidence>
<dbReference type="GO" id="GO:0000139">
    <property type="term" value="C:Golgi membrane"/>
    <property type="evidence" value="ECO:0007669"/>
    <property type="project" value="UniProtKB-SubCell"/>
</dbReference>
<dbReference type="EnsemblMetazoa" id="XM_030989781">
    <property type="protein sequence ID" value="XP_030845641"/>
    <property type="gene ID" value="LOC100888285"/>
</dbReference>
<comment type="similarity">
    <text evidence="2">Belongs to the glycosyltransferase 29 family.</text>
</comment>
<keyword evidence="8" id="KW-0333">Golgi apparatus</keyword>
<reference evidence="12" key="1">
    <citation type="submission" date="2015-02" db="EMBL/GenBank/DDBJ databases">
        <title>Genome sequencing for Strongylocentrotus purpuratus.</title>
        <authorList>
            <person name="Murali S."/>
            <person name="Liu Y."/>
            <person name="Vee V."/>
            <person name="English A."/>
            <person name="Wang M."/>
            <person name="Skinner E."/>
            <person name="Han Y."/>
            <person name="Muzny D.M."/>
            <person name="Worley K.C."/>
            <person name="Gibbs R.A."/>
        </authorList>
    </citation>
    <scope>NUCLEOTIDE SEQUENCE</scope>
</reference>
<name>A0A7M7P3J8_STRPU</name>
<dbReference type="InParanoid" id="A0A7M7P3J8"/>
<keyword evidence="4" id="KW-0808">Transferase</keyword>
<comment type="subcellular location">
    <subcellularLocation>
        <location evidence="1">Golgi apparatus membrane</location>
        <topology evidence="1">Single-pass type II membrane protein</topology>
    </subcellularLocation>
</comment>
<dbReference type="OMA" id="DECTEYH"/>
<dbReference type="RefSeq" id="XP_030845641.1">
    <property type="nucleotide sequence ID" value="XM_030989781.1"/>
</dbReference>
<evidence type="ECO:0000256" key="6">
    <source>
        <dbReference type="ARBA" id="ARBA00022968"/>
    </source>
</evidence>
<evidence type="ECO:0000256" key="9">
    <source>
        <dbReference type="ARBA" id="ARBA00023136"/>
    </source>
</evidence>
<sequence length="299" mass="34742">MGKEIDRADCVIRQNTATVRNHIDDVGMRTTVRVIGHSNFKRGLLTPKIGQSEILLSPKTRPSMIYVPWLYKETINRTTHDVFKTARRFSTSFPKVKFYFQTDDMIDDMERKFMNETGLNRTEIKSWFSTGYMSVLFALDVCDNVVCYGVSDVDYCRREPQSQVGYHYYDTGKDRSLECSYFNNREYMVKGGHKFLTEKKLYARWAQLKPLTFRAPTWPESAFNLSGEFESPYLSVYRKAKEDGSFASIAIYAKSVIENNPKPLSNAKVRRPILKKSHIIRRPGGLPHRSLKKKKKRGR</sequence>
<dbReference type="PANTHER" id="PTHR23136:SF12">
    <property type="entry name" value="ALPHA-2,6-SIALYLTRANSFERASE"/>
    <property type="match status" value="1"/>
</dbReference>
<dbReference type="GO" id="GO:0008373">
    <property type="term" value="F:sialyltransferase activity"/>
    <property type="evidence" value="ECO:0007669"/>
    <property type="project" value="InterPro"/>
</dbReference>
<evidence type="ECO:0000313" key="11">
    <source>
        <dbReference type="EnsemblMetazoa" id="XP_030845641"/>
    </source>
</evidence>
<evidence type="ECO:0000256" key="8">
    <source>
        <dbReference type="ARBA" id="ARBA00023034"/>
    </source>
</evidence>
<organism evidence="11 12">
    <name type="scientific">Strongylocentrotus purpuratus</name>
    <name type="common">Purple sea urchin</name>
    <dbReference type="NCBI Taxonomy" id="7668"/>
    <lineage>
        <taxon>Eukaryota</taxon>
        <taxon>Metazoa</taxon>
        <taxon>Echinodermata</taxon>
        <taxon>Eleutherozoa</taxon>
        <taxon>Echinozoa</taxon>
        <taxon>Echinoidea</taxon>
        <taxon>Euechinoidea</taxon>
        <taxon>Echinacea</taxon>
        <taxon>Camarodonta</taxon>
        <taxon>Echinidea</taxon>
        <taxon>Strongylocentrotidae</taxon>
        <taxon>Strongylocentrotus</taxon>
    </lineage>
</organism>
<dbReference type="PANTHER" id="PTHR23136">
    <property type="entry name" value="TAX1-BINDING PROTEIN 3-RELATED"/>
    <property type="match status" value="1"/>
</dbReference>
<evidence type="ECO:0000256" key="10">
    <source>
        <dbReference type="ARBA" id="ARBA00023180"/>
    </source>
</evidence>
<keyword evidence="10" id="KW-0325">Glycoprotein</keyword>
<dbReference type="Pfam" id="PF00777">
    <property type="entry name" value="Glyco_transf_29"/>
    <property type="match status" value="1"/>
</dbReference>
<keyword evidence="6" id="KW-0735">Signal-anchor</keyword>
<dbReference type="Gene3D" id="3.90.1480.20">
    <property type="entry name" value="Glycosyl transferase family 29"/>
    <property type="match status" value="1"/>
</dbReference>